<evidence type="ECO:0000313" key="1">
    <source>
        <dbReference type="EMBL" id="GFO27842.1"/>
    </source>
</evidence>
<name>A0AAV4C995_9GAST</name>
<comment type="caution">
    <text evidence="1">The sequence shown here is derived from an EMBL/GenBank/DDBJ whole genome shotgun (WGS) entry which is preliminary data.</text>
</comment>
<accession>A0AAV4C995</accession>
<reference evidence="1 2" key="1">
    <citation type="journal article" date="2021" name="Elife">
        <title>Chloroplast acquisition without the gene transfer in kleptoplastic sea slugs, Plakobranchus ocellatus.</title>
        <authorList>
            <person name="Maeda T."/>
            <person name="Takahashi S."/>
            <person name="Yoshida T."/>
            <person name="Shimamura S."/>
            <person name="Takaki Y."/>
            <person name="Nagai Y."/>
            <person name="Toyoda A."/>
            <person name="Suzuki Y."/>
            <person name="Arimoto A."/>
            <person name="Ishii H."/>
            <person name="Satoh N."/>
            <person name="Nishiyama T."/>
            <person name="Hasebe M."/>
            <person name="Maruyama T."/>
            <person name="Minagawa J."/>
            <person name="Obokata J."/>
            <person name="Shigenobu S."/>
        </authorList>
    </citation>
    <scope>NUCLEOTIDE SEQUENCE [LARGE SCALE GENOMIC DNA]</scope>
</reference>
<dbReference type="EMBL" id="BLXT01005966">
    <property type="protein sequence ID" value="GFO27842.1"/>
    <property type="molecule type" value="Genomic_DNA"/>
</dbReference>
<dbReference type="Proteomes" id="UP000735302">
    <property type="component" value="Unassembled WGS sequence"/>
</dbReference>
<gene>
    <name evidence="1" type="ORF">PoB_005434700</name>
</gene>
<dbReference type="AlphaFoldDB" id="A0AAV4C995"/>
<proteinExistence type="predicted"/>
<keyword evidence="2" id="KW-1185">Reference proteome</keyword>
<sequence length="123" mass="13620">MFIGKSGIIKVRALVVGHEPTTEGTLQFSEQIGYSLLAINPTRLQLRTIATTSQCYFSIATEKDSDTSELRLSQHWASCPYGLTLVELSSILNIPVPSHLFHVSHRLPAAVYLPLMIPLRCVL</sequence>
<organism evidence="1 2">
    <name type="scientific">Plakobranchus ocellatus</name>
    <dbReference type="NCBI Taxonomy" id="259542"/>
    <lineage>
        <taxon>Eukaryota</taxon>
        <taxon>Metazoa</taxon>
        <taxon>Spiralia</taxon>
        <taxon>Lophotrochozoa</taxon>
        <taxon>Mollusca</taxon>
        <taxon>Gastropoda</taxon>
        <taxon>Heterobranchia</taxon>
        <taxon>Euthyneura</taxon>
        <taxon>Panpulmonata</taxon>
        <taxon>Sacoglossa</taxon>
        <taxon>Placobranchoidea</taxon>
        <taxon>Plakobranchidae</taxon>
        <taxon>Plakobranchus</taxon>
    </lineage>
</organism>
<evidence type="ECO:0000313" key="2">
    <source>
        <dbReference type="Proteomes" id="UP000735302"/>
    </source>
</evidence>
<protein>
    <submittedName>
        <fullName evidence="1">Uncharacterized protein</fullName>
    </submittedName>
</protein>